<evidence type="ECO:0000256" key="1">
    <source>
        <dbReference type="ARBA" id="ARBA00005189"/>
    </source>
</evidence>
<name>A0A075FTM3_9EURY</name>
<comment type="similarity">
    <text evidence="2">Belongs to the thiolase-like superfamily. Thiolase family.</text>
</comment>
<dbReference type="InterPro" id="IPR020617">
    <property type="entry name" value="Thiolase_C"/>
</dbReference>
<dbReference type="PANTHER" id="PTHR43853:SF21">
    <property type="entry name" value="STEROID 3-KETOACYL-COA THIOLASE"/>
    <property type="match status" value="1"/>
</dbReference>
<dbReference type="GO" id="GO:0005737">
    <property type="term" value="C:cytoplasm"/>
    <property type="evidence" value="ECO:0007669"/>
    <property type="project" value="UniProtKB-ARBA"/>
</dbReference>
<comment type="pathway">
    <text evidence="1">Lipid metabolism.</text>
</comment>
<evidence type="ECO:0000256" key="3">
    <source>
        <dbReference type="ARBA" id="ARBA00022679"/>
    </source>
</evidence>
<dbReference type="InterPro" id="IPR002155">
    <property type="entry name" value="Thiolase"/>
</dbReference>
<dbReference type="InterPro" id="IPR050215">
    <property type="entry name" value="Thiolase-like_sf_Thiolase"/>
</dbReference>
<dbReference type="EC" id="2.3.1.16" evidence="6"/>
<dbReference type="InterPro" id="IPR020610">
    <property type="entry name" value="Thiolase_AS"/>
</dbReference>
<feature type="domain" description="Thiolase N-terminal" evidence="7">
    <location>
        <begin position="6"/>
        <end position="249"/>
    </location>
</feature>
<dbReference type="PROSITE" id="PS00098">
    <property type="entry name" value="THIOLASE_1"/>
    <property type="match status" value="1"/>
</dbReference>
<dbReference type="CDD" id="cd00751">
    <property type="entry name" value="thiolase"/>
    <property type="match status" value="1"/>
</dbReference>
<dbReference type="NCBIfam" id="TIGR01930">
    <property type="entry name" value="AcCoA-C-Actrans"/>
    <property type="match status" value="1"/>
</dbReference>
<organism evidence="9">
    <name type="scientific">uncultured marine group II/III euryarchaeote AD1000_28_D03</name>
    <dbReference type="NCBI Taxonomy" id="1457747"/>
    <lineage>
        <taxon>Archaea</taxon>
        <taxon>Methanobacteriati</taxon>
        <taxon>Methanobacteriota</taxon>
        <taxon>environmental samples</taxon>
    </lineage>
</organism>
<dbReference type="Pfam" id="PF00108">
    <property type="entry name" value="Thiolase_N"/>
    <property type="match status" value="1"/>
</dbReference>
<dbReference type="InterPro" id="IPR020615">
    <property type="entry name" value="Thiolase_acyl_enz_int_AS"/>
</dbReference>
<dbReference type="SUPFAM" id="SSF53901">
    <property type="entry name" value="Thiolase-like"/>
    <property type="match status" value="2"/>
</dbReference>
<dbReference type="PROSITE" id="PS00099">
    <property type="entry name" value="THIOLASE_3"/>
    <property type="match status" value="1"/>
</dbReference>
<dbReference type="PIRSF" id="PIRSF000429">
    <property type="entry name" value="Ac-CoA_Ac_transf"/>
    <property type="match status" value="1"/>
</dbReference>
<dbReference type="PROSITE" id="PS00737">
    <property type="entry name" value="THIOLASE_2"/>
    <property type="match status" value="1"/>
</dbReference>
<feature type="domain" description="Thiolase C-terminal" evidence="8">
    <location>
        <begin position="258"/>
        <end position="378"/>
    </location>
</feature>
<accession>A0A075FTM3</accession>
<evidence type="ECO:0000313" key="9">
    <source>
        <dbReference type="EMBL" id="AIE92826.1"/>
    </source>
</evidence>
<protein>
    <recommendedName>
        <fullName evidence="6">acetyl-CoA C-acyltransferase</fullName>
        <ecNumber evidence="6">2.3.1.16</ecNumber>
    </recommendedName>
</protein>
<dbReference type="GO" id="GO:0003988">
    <property type="term" value="F:acetyl-CoA C-acyltransferase activity"/>
    <property type="evidence" value="ECO:0007669"/>
    <property type="project" value="UniProtKB-EC"/>
</dbReference>
<evidence type="ECO:0000256" key="6">
    <source>
        <dbReference type="ARBA" id="ARBA00024073"/>
    </source>
</evidence>
<sequence>MDVKAVVVDWARSPFHRAHKGSLGGMRPDDLAAHVIRELISRNDIDSSDFDDVLMGCGYPEAEQGYNIGRLVSFLAGFPDSVPGVTINRLCGSSMHAVLSAAAIIESGWGDCYLCAGVESMSRVKRRGFNWSPHPGLELDWPEAYVTMGQTAENIADGWGVSRAEQEAFALDSHIKANAALEAGAFEAEIVPVVDGQDIVASDGCIRSDSTLEAMAALKPVFSENGTVTAATSSPLTDGAVAMIVCSEEFAADKGLDAMATICGGAVSGCSPEVMGIGPVEATRKVLDRVGWELDSVDLFELNEAFSSQSLAVISELGLDSDKVNIDGGAIAIGHPLGASGARITGKAASLLVRTGSNKAVATMCIGGGMGIAIALERD</sequence>
<evidence type="ECO:0000259" key="7">
    <source>
        <dbReference type="Pfam" id="PF00108"/>
    </source>
</evidence>
<evidence type="ECO:0000259" key="8">
    <source>
        <dbReference type="Pfam" id="PF02803"/>
    </source>
</evidence>
<dbReference type="EMBL" id="KF900377">
    <property type="protein sequence ID" value="AIE92826.1"/>
    <property type="molecule type" value="Genomic_DNA"/>
</dbReference>
<proteinExistence type="inferred from homology"/>
<evidence type="ECO:0000256" key="4">
    <source>
        <dbReference type="ARBA" id="ARBA00023229"/>
    </source>
</evidence>
<dbReference type="InterPro" id="IPR020616">
    <property type="entry name" value="Thiolase_N"/>
</dbReference>
<keyword evidence="4" id="KW-0414">Isoprene biosynthesis</keyword>
<evidence type="ECO:0000256" key="2">
    <source>
        <dbReference type="ARBA" id="ARBA00010982"/>
    </source>
</evidence>
<dbReference type="Pfam" id="PF02803">
    <property type="entry name" value="Thiolase_C"/>
    <property type="match status" value="1"/>
</dbReference>
<evidence type="ECO:0000256" key="5">
    <source>
        <dbReference type="ARBA" id="ARBA00023315"/>
    </source>
</evidence>
<dbReference type="InterPro" id="IPR016039">
    <property type="entry name" value="Thiolase-like"/>
</dbReference>
<dbReference type="InterPro" id="IPR020613">
    <property type="entry name" value="Thiolase_CS"/>
</dbReference>
<dbReference type="GO" id="GO:0010124">
    <property type="term" value="P:phenylacetate catabolic process"/>
    <property type="evidence" value="ECO:0007669"/>
    <property type="project" value="TreeGrafter"/>
</dbReference>
<dbReference type="AlphaFoldDB" id="A0A075FTM3"/>
<dbReference type="Gene3D" id="3.40.47.10">
    <property type="match status" value="1"/>
</dbReference>
<dbReference type="FunFam" id="3.40.47.10:FF:000010">
    <property type="entry name" value="Acetyl-CoA acetyltransferase (Thiolase)"/>
    <property type="match status" value="1"/>
</dbReference>
<dbReference type="GO" id="GO:0006635">
    <property type="term" value="P:fatty acid beta-oxidation"/>
    <property type="evidence" value="ECO:0007669"/>
    <property type="project" value="TreeGrafter"/>
</dbReference>
<gene>
    <name evidence="9" type="primary">fadA</name>
</gene>
<dbReference type="PANTHER" id="PTHR43853">
    <property type="entry name" value="3-KETOACYL-COA THIOLASE, PEROXISOMAL"/>
    <property type="match status" value="1"/>
</dbReference>
<keyword evidence="3 9" id="KW-0808">Transferase</keyword>
<reference evidence="9" key="1">
    <citation type="journal article" date="2014" name="Genome Biol. Evol.">
        <title>Pangenome evidence for extensive interdomain horizontal transfer affecting lineage core and shell genes in uncultured planktonic thaumarchaeota and euryarchaeota.</title>
        <authorList>
            <person name="Deschamps P."/>
            <person name="Zivanovic Y."/>
            <person name="Moreira D."/>
            <person name="Rodriguez-Valera F."/>
            <person name="Lopez-Garcia P."/>
        </authorList>
    </citation>
    <scope>NUCLEOTIDE SEQUENCE</scope>
</reference>
<dbReference type="GO" id="GO:0008299">
    <property type="term" value="P:isoprenoid biosynthetic process"/>
    <property type="evidence" value="ECO:0007669"/>
    <property type="project" value="UniProtKB-KW"/>
</dbReference>
<keyword evidence="5 9" id="KW-0012">Acyltransferase</keyword>